<evidence type="ECO:0000313" key="9">
    <source>
        <dbReference type="EMBL" id="KRM92323.1"/>
    </source>
</evidence>
<dbReference type="PATRIC" id="fig|1423745.4.peg.480"/>
<dbReference type="InterPro" id="IPR009081">
    <property type="entry name" value="PP-bd_ACP"/>
</dbReference>
<dbReference type="InterPro" id="IPR003231">
    <property type="entry name" value="ACP"/>
</dbReference>
<dbReference type="UniPathway" id="UPA00094"/>
<feature type="domain" description="Carrier" evidence="8">
    <location>
        <begin position="23"/>
        <end position="99"/>
    </location>
</feature>
<gene>
    <name evidence="7" type="primary">acpP</name>
    <name evidence="9" type="ORF">FC87_GL000456</name>
</gene>
<dbReference type="GO" id="GO:0009245">
    <property type="term" value="P:lipid A biosynthetic process"/>
    <property type="evidence" value="ECO:0007669"/>
    <property type="project" value="TreeGrafter"/>
</dbReference>
<keyword evidence="4 7" id="KW-0276">Fatty acid metabolism</keyword>
<dbReference type="PANTHER" id="PTHR20863">
    <property type="entry name" value="ACYL CARRIER PROTEIN"/>
    <property type="match status" value="1"/>
</dbReference>
<dbReference type="Proteomes" id="UP000051586">
    <property type="component" value="Unassembled WGS sequence"/>
</dbReference>
<comment type="PTM">
    <text evidence="7">4'-phosphopantetheine is transferred from CoA to a specific serine of apo-ACP by AcpS. This modification is essential for activity because fatty acids are bound in thioester linkage to the sulfhydryl of the prosthetic group.</text>
</comment>
<dbReference type="PROSITE" id="PS50075">
    <property type="entry name" value="CARRIER"/>
    <property type="match status" value="1"/>
</dbReference>
<evidence type="ECO:0000256" key="6">
    <source>
        <dbReference type="ARBA" id="ARBA00023160"/>
    </source>
</evidence>
<dbReference type="SUPFAM" id="SSF47336">
    <property type="entry name" value="ACP-like"/>
    <property type="match status" value="1"/>
</dbReference>
<reference evidence="9 10" key="1">
    <citation type="journal article" date="2015" name="Genome Announc.">
        <title>Expanding the biotechnology potential of lactobacilli through comparative genomics of 213 strains and associated genera.</title>
        <authorList>
            <person name="Sun Z."/>
            <person name="Harris H.M."/>
            <person name="McCann A."/>
            <person name="Guo C."/>
            <person name="Argimon S."/>
            <person name="Zhang W."/>
            <person name="Yang X."/>
            <person name="Jeffery I.B."/>
            <person name="Cooney J.C."/>
            <person name="Kagawa T.F."/>
            <person name="Liu W."/>
            <person name="Song Y."/>
            <person name="Salvetti E."/>
            <person name="Wrobel A."/>
            <person name="Rasinkangas P."/>
            <person name="Parkhill J."/>
            <person name="Rea M.C."/>
            <person name="O'Sullivan O."/>
            <person name="Ritari J."/>
            <person name="Douillard F.P."/>
            <person name="Paul Ross R."/>
            <person name="Yang R."/>
            <person name="Briner A.E."/>
            <person name="Felis G.E."/>
            <person name="de Vos W.M."/>
            <person name="Barrangou R."/>
            <person name="Klaenhammer T.R."/>
            <person name="Caufield P.W."/>
            <person name="Cui Y."/>
            <person name="Zhang H."/>
            <person name="O'Toole P.W."/>
        </authorList>
    </citation>
    <scope>NUCLEOTIDE SEQUENCE [LARGE SCALE GENOMIC DNA]</scope>
    <source>
        <strain evidence="9 10">DSM 22689</strain>
    </source>
</reference>
<proteinExistence type="inferred from homology"/>
<keyword evidence="6 7" id="KW-0275">Fatty acid biosynthesis</keyword>
<dbReference type="HAMAP" id="MF_01217">
    <property type="entry name" value="Acyl_carrier"/>
    <property type="match status" value="1"/>
</dbReference>
<organism evidence="9 10">
    <name type="scientific">Fructilactobacillus florum DSM 22689 = JCM 16035</name>
    <dbReference type="NCBI Taxonomy" id="1423745"/>
    <lineage>
        <taxon>Bacteria</taxon>
        <taxon>Bacillati</taxon>
        <taxon>Bacillota</taxon>
        <taxon>Bacilli</taxon>
        <taxon>Lactobacillales</taxon>
        <taxon>Lactobacillaceae</taxon>
        <taxon>Fructilactobacillus</taxon>
    </lineage>
</organism>
<evidence type="ECO:0000313" key="10">
    <source>
        <dbReference type="Proteomes" id="UP000051586"/>
    </source>
</evidence>
<dbReference type="GO" id="GO:0016020">
    <property type="term" value="C:membrane"/>
    <property type="evidence" value="ECO:0007669"/>
    <property type="project" value="GOC"/>
</dbReference>
<dbReference type="STRING" id="1423745.GCA_001311215_00966"/>
<name>A0A0R2CXZ3_9LACO</name>
<evidence type="ECO:0000256" key="3">
    <source>
        <dbReference type="ARBA" id="ARBA00022553"/>
    </source>
</evidence>
<evidence type="ECO:0000256" key="5">
    <source>
        <dbReference type="ARBA" id="ARBA00023098"/>
    </source>
</evidence>
<evidence type="ECO:0000256" key="7">
    <source>
        <dbReference type="HAMAP-Rule" id="MF_01217"/>
    </source>
</evidence>
<comment type="similarity">
    <text evidence="7">Belongs to the acyl carrier protein (ACP) family.</text>
</comment>
<dbReference type="GO" id="GO:0000035">
    <property type="term" value="F:acyl binding"/>
    <property type="evidence" value="ECO:0007669"/>
    <property type="project" value="TreeGrafter"/>
</dbReference>
<comment type="pathway">
    <text evidence="7">Lipid metabolism; fatty acid biosynthesis.</text>
</comment>
<comment type="subcellular location">
    <subcellularLocation>
        <location evidence="7">Cytoplasm</location>
    </subcellularLocation>
</comment>
<dbReference type="AlphaFoldDB" id="A0A0R2CXZ3"/>
<dbReference type="InterPro" id="IPR036736">
    <property type="entry name" value="ACP-like_sf"/>
</dbReference>
<keyword evidence="5 7" id="KW-0443">Lipid metabolism</keyword>
<evidence type="ECO:0000256" key="1">
    <source>
        <dbReference type="ARBA" id="ARBA00022450"/>
    </source>
</evidence>
<dbReference type="GO" id="GO:0000036">
    <property type="term" value="F:acyl carrier activity"/>
    <property type="evidence" value="ECO:0007669"/>
    <property type="project" value="UniProtKB-UniRule"/>
</dbReference>
<evidence type="ECO:0000256" key="4">
    <source>
        <dbReference type="ARBA" id="ARBA00022832"/>
    </source>
</evidence>
<dbReference type="Pfam" id="PF00550">
    <property type="entry name" value="PP-binding"/>
    <property type="match status" value="1"/>
</dbReference>
<keyword evidence="7" id="KW-0963">Cytoplasm</keyword>
<dbReference type="GO" id="GO:0005829">
    <property type="term" value="C:cytosol"/>
    <property type="evidence" value="ECO:0007669"/>
    <property type="project" value="TreeGrafter"/>
</dbReference>
<dbReference type="NCBIfam" id="NF002150">
    <property type="entry name" value="PRK00982.1-4"/>
    <property type="match status" value="1"/>
</dbReference>
<keyword evidence="2 7" id="KW-0444">Lipid biosynthesis</keyword>
<comment type="function">
    <text evidence="7">Carrier of the growing fatty acid chain in fatty acid biosynthesis.</text>
</comment>
<evidence type="ECO:0000256" key="2">
    <source>
        <dbReference type="ARBA" id="ARBA00022516"/>
    </source>
</evidence>
<keyword evidence="3 7" id="KW-0597">Phosphoprotein</keyword>
<evidence type="ECO:0000259" key="8">
    <source>
        <dbReference type="PROSITE" id="PS50075"/>
    </source>
</evidence>
<protein>
    <recommendedName>
        <fullName evidence="7">Acyl carrier protein</fullName>
        <shortName evidence="7">ACP</shortName>
    </recommendedName>
</protein>
<dbReference type="Gene3D" id="1.10.1200.10">
    <property type="entry name" value="ACP-like"/>
    <property type="match status" value="1"/>
</dbReference>
<keyword evidence="1 7" id="KW-0596">Phosphopantetheine</keyword>
<dbReference type="PANTHER" id="PTHR20863:SF76">
    <property type="entry name" value="CARRIER DOMAIN-CONTAINING PROTEIN"/>
    <property type="match status" value="1"/>
</dbReference>
<sequence>MNLSLLIIFKNGVNNMAEKADQNQILQEIKDIVVDQTDLDADKITLDANFKDNLELDSLDIFEIVDALEDKYDIEIDGDEGMETVQDLVTYVANKLDEK</sequence>
<accession>A0A0R2CXZ3</accession>
<dbReference type="EMBL" id="AYZI01000002">
    <property type="protein sequence ID" value="KRM92323.1"/>
    <property type="molecule type" value="Genomic_DNA"/>
</dbReference>
<feature type="modified residue" description="O-(pantetheine 4'-phosphoryl)serine" evidence="7">
    <location>
        <position position="58"/>
    </location>
</feature>
<comment type="caution">
    <text evidence="9">The sequence shown here is derived from an EMBL/GenBank/DDBJ whole genome shotgun (WGS) entry which is preliminary data.</text>
</comment>